<evidence type="ECO:0000256" key="1">
    <source>
        <dbReference type="ARBA" id="ARBA00004613"/>
    </source>
</evidence>
<sequence length="210" mass="23975">MAYPDITLRERSTSSKLINRRLRMSGKRFHHGNTGLQVRGYDNFKQNRQKCRGREAKQYMLKKIQLKENSRIASQSSGGGDPSHVYDSHHGLSEAGCPKQVLAFQNSLASSHDTLLVHCKSGDDDLGVQLVKFGDPVYSIRFGDNVFIGTYWDCFIQHGPNMEYFLNFRAYTSGPSRRCGQLHTWIAKEDGIYFSENGKPEEKTFDWTKV</sequence>
<reference evidence="7 8" key="1">
    <citation type="submission" date="2021-03" db="EMBL/GenBank/DDBJ databases">
        <authorList>
            <person name="King G.J."/>
            <person name="Bancroft I."/>
            <person name="Baten A."/>
            <person name="Bloomfield J."/>
            <person name="Borpatragohain P."/>
            <person name="He Z."/>
            <person name="Irish N."/>
            <person name="Irwin J."/>
            <person name="Liu K."/>
            <person name="Mauleon R.P."/>
            <person name="Moore J."/>
            <person name="Morris R."/>
            <person name="Ostergaard L."/>
            <person name="Wang B."/>
            <person name="Wells R."/>
        </authorList>
    </citation>
    <scope>NUCLEOTIDE SEQUENCE [LARGE SCALE GENOMIC DNA]</scope>
    <source>
        <strain evidence="7">R-o-18</strain>
        <tissue evidence="7">Leaf</tissue>
    </source>
</reference>
<proteinExistence type="inferred from homology"/>
<keyword evidence="4 6" id="KW-0964">Secreted</keyword>
<keyword evidence="5" id="KW-0732">Signal</keyword>
<gene>
    <name evidence="7" type="primary">A03p030220.1_BraROA</name>
    <name evidence="7" type="ORF">IGI04_011136</name>
</gene>
<keyword evidence="8" id="KW-1185">Reference proteome</keyword>
<dbReference type="EMBL" id="JADBGQ010000003">
    <property type="protein sequence ID" value="KAG5405017.1"/>
    <property type="molecule type" value="Genomic_DNA"/>
</dbReference>
<keyword evidence="3 6" id="KW-0713">Self-incompatibility</keyword>
<evidence type="ECO:0000313" key="7">
    <source>
        <dbReference type="EMBL" id="KAG5405017.1"/>
    </source>
</evidence>
<comment type="subcellular location">
    <subcellularLocation>
        <location evidence="1 6">Secreted</location>
    </subcellularLocation>
</comment>
<comment type="similarity">
    <text evidence="2 6">Belongs to the plant self-incompatibility (S1) protein family.</text>
</comment>
<dbReference type="InterPro" id="IPR010264">
    <property type="entry name" value="Self-incomp_S1"/>
</dbReference>
<dbReference type="Pfam" id="PF05938">
    <property type="entry name" value="Self-incomp_S1"/>
    <property type="match status" value="1"/>
</dbReference>
<dbReference type="PANTHER" id="PTHR31232">
    <property type="match status" value="1"/>
</dbReference>
<evidence type="ECO:0000256" key="6">
    <source>
        <dbReference type="RuleBase" id="RU367044"/>
    </source>
</evidence>
<dbReference type="PANTHER" id="PTHR31232:SF116">
    <property type="entry name" value="S-PROTEIN HOMOLOG"/>
    <property type="match status" value="1"/>
</dbReference>
<name>A0ABQ7N267_BRACM</name>
<evidence type="ECO:0000256" key="5">
    <source>
        <dbReference type="ARBA" id="ARBA00022729"/>
    </source>
</evidence>
<evidence type="ECO:0000256" key="3">
    <source>
        <dbReference type="ARBA" id="ARBA00022471"/>
    </source>
</evidence>
<protein>
    <recommendedName>
        <fullName evidence="6">S-protein homolog</fullName>
    </recommendedName>
</protein>
<evidence type="ECO:0000313" key="8">
    <source>
        <dbReference type="Proteomes" id="UP000823674"/>
    </source>
</evidence>
<evidence type="ECO:0000256" key="2">
    <source>
        <dbReference type="ARBA" id="ARBA00005581"/>
    </source>
</evidence>
<comment type="caution">
    <text evidence="7">The sequence shown here is derived from an EMBL/GenBank/DDBJ whole genome shotgun (WGS) entry which is preliminary data.</text>
</comment>
<accession>A0ABQ7N267</accession>
<dbReference type="Proteomes" id="UP000823674">
    <property type="component" value="Chromosome A03"/>
</dbReference>
<evidence type="ECO:0000256" key="4">
    <source>
        <dbReference type="ARBA" id="ARBA00022525"/>
    </source>
</evidence>
<organism evidence="7 8">
    <name type="scientific">Brassica rapa subsp. trilocularis</name>
    <dbReference type="NCBI Taxonomy" id="1813537"/>
    <lineage>
        <taxon>Eukaryota</taxon>
        <taxon>Viridiplantae</taxon>
        <taxon>Streptophyta</taxon>
        <taxon>Embryophyta</taxon>
        <taxon>Tracheophyta</taxon>
        <taxon>Spermatophyta</taxon>
        <taxon>Magnoliopsida</taxon>
        <taxon>eudicotyledons</taxon>
        <taxon>Gunneridae</taxon>
        <taxon>Pentapetalae</taxon>
        <taxon>rosids</taxon>
        <taxon>malvids</taxon>
        <taxon>Brassicales</taxon>
        <taxon>Brassicaceae</taxon>
        <taxon>Brassiceae</taxon>
        <taxon>Brassica</taxon>
    </lineage>
</organism>